<protein>
    <submittedName>
        <fullName evidence="2">Uncharacterized protein</fullName>
    </submittedName>
</protein>
<keyword evidence="5" id="KW-1185">Reference proteome</keyword>
<evidence type="ECO:0000313" key="5">
    <source>
        <dbReference type="Proteomes" id="UP001642409"/>
    </source>
</evidence>
<dbReference type="EMBL" id="CAXDID020000087">
    <property type="protein sequence ID" value="CAL6020911.1"/>
    <property type="molecule type" value="Genomic_DNA"/>
</dbReference>
<reference evidence="2" key="1">
    <citation type="submission" date="2023-06" db="EMBL/GenBank/DDBJ databases">
        <authorList>
            <person name="Kurt Z."/>
        </authorList>
    </citation>
    <scope>NUCLEOTIDE SEQUENCE</scope>
</reference>
<sequence>MVRCDICENLKVIYGLCVDALKYSQVVNLTYFCVFPFEYIDNQCVCAQGYLLNDSNCVNIIDAISNVQNQVNNSFIQQVEQNNTNIQNFLSVLDLNIYNNVSNLSNVVSSNYDVLENRIISNFSKSDNNLLSNTSNLDDRIYNNITQVKVIVQQSQLTADVNLQYNTTILDWRIYNNISTLNTLFQVINLTIQDLNQSLISSNKLIQQQQNAINNLTQHITCTSIQGYSMINDQCVQNNCPISGQYTINGVCQCIHVNSVVINNSCMCPTDSSLIGNICLCPQNSILVGNACICNQISGQQMINKSCQCPSGQSIINNSCQTNYVINMSDLGFECSQFIFTTSFSISTVTNSITSSTNFSSGYVFSIATVISNALIDVANNVYSTMYPLFQSQTTFNNIQLQFETQTMTSGYIFSNIVISITQVNILSKINSQITVSSGQLNIISQQSNNANILNLLINLSFSLQNGNITLIKTIQTSINITNYQVSGIYQSYFCVSLVSLISSSATITVNNLNFAPTVFNVGNQSSYLFSSVQNCSVLLNSIAIILGSNQVFQDLVSANYSDFQFGGLVTTIAKTRVLVNNVISSSYQNYGVTDTKYSGFLVGNGTDTASNVTIQNMCLQLSVKSTGQFYYFGIVGFNQGNTSLSQAQVSMACAVALYSGFGIIGVQAASSRFSEISDVEVTLFSTGTWGYVGALYGNCFATVKKMSNILVNSSNITAQYYTGGLIGYVLYTIALIQNATVQFSNLSSSGQVSGGLIGTADSVTLQLLNITINTIRIVSASNFGIVLGANNGVNTFVITNSKSTGVNFVNNVVSANCASFINTWSIRQC</sequence>
<accession>A0AA86PY50</accession>
<gene>
    <name evidence="1" type="ORF">HINF_LOCUS24894</name>
    <name evidence="3" type="ORF">HINF_LOCUS27918</name>
    <name evidence="2" type="ORF">HINF_LOCUS34631</name>
    <name evidence="4" type="ORF">HINF_LOCUS77192</name>
</gene>
<evidence type="ECO:0000313" key="3">
    <source>
        <dbReference type="EMBL" id="CAL6020911.1"/>
    </source>
</evidence>
<dbReference type="AlphaFoldDB" id="A0AA86PY50"/>
<comment type="caution">
    <text evidence="2">The sequence shown here is derived from an EMBL/GenBank/DDBJ whole genome shotgun (WGS) entry which is preliminary data.</text>
</comment>
<evidence type="ECO:0000313" key="2">
    <source>
        <dbReference type="EMBL" id="CAI9946986.1"/>
    </source>
</evidence>
<dbReference type="EMBL" id="CATOUU010000771">
    <property type="protein sequence ID" value="CAI9946986.1"/>
    <property type="molecule type" value="Genomic_DNA"/>
</dbReference>
<dbReference type="EMBL" id="CAXDID020000746">
    <property type="protein sequence ID" value="CAL6112764.1"/>
    <property type="molecule type" value="Genomic_DNA"/>
</dbReference>
<evidence type="ECO:0000313" key="4">
    <source>
        <dbReference type="EMBL" id="CAL6112764.1"/>
    </source>
</evidence>
<proteinExistence type="predicted"/>
<dbReference type="Proteomes" id="UP001642409">
    <property type="component" value="Unassembled WGS sequence"/>
</dbReference>
<dbReference type="EMBL" id="CATOUU010000644">
    <property type="protein sequence ID" value="CAI9937249.1"/>
    <property type="molecule type" value="Genomic_DNA"/>
</dbReference>
<organism evidence="2">
    <name type="scientific">Hexamita inflata</name>
    <dbReference type="NCBI Taxonomy" id="28002"/>
    <lineage>
        <taxon>Eukaryota</taxon>
        <taxon>Metamonada</taxon>
        <taxon>Diplomonadida</taxon>
        <taxon>Hexamitidae</taxon>
        <taxon>Hexamitinae</taxon>
        <taxon>Hexamita</taxon>
    </lineage>
</organism>
<name>A0AA86PY50_9EUKA</name>
<reference evidence="3 5" key="2">
    <citation type="submission" date="2024-07" db="EMBL/GenBank/DDBJ databases">
        <authorList>
            <person name="Akdeniz Z."/>
        </authorList>
    </citation>
    <scope>NUCLEOTIDE SEQUENCE [LARGE SCALE GENOMIC DNA]</scope>
</reference>
<evidence type="ECO:0000313" key="1">
    <source>
        <dbReference type="EMBL" id="CAI9937249.1"/>
    </source>
</evidence>